<keyword evidence="4" id="KW-1185">Reference proteome</keyword>
<dbReference type="Pfam" id="PF01978">
    <property type="entry name" value="TrmB"/>
    <property type="match status" value="1"/>
</dbReference>
<proteinExistence type="predicted"/>
<dbReference type="RefSeq" id="WP_111275650.1">
    <property type="nucleotide sequence ID" value="NZ_QFYS01000003.1"/>
</dbReference>
<dbReference type="SUPFAM" id="SSF46785">
    <property type="entry name" value="Winged helix' DNA-binding domain"/>
    <property type="match status" value="1"/>
</dbReference>
<dbReference type="Pfam" id="PF11495">
    <property type="entry name" value="Regulator_TrmB"/>
    <property type="match status" value="1"/>
</dbReference>
<dbReference type="OrthoDB" id="1493540at2"/>
<gene>
    <name evidence="3" type="ORF">DJ019_08810</name>
</gene>
<protein>
    <submittedName>
        <fullName evidence="3">TrmB family transcriptional regulator</fullName>
    </submittedName>
</protein>
<evidence type="ECO:0000259" key="1">
    <source>
        <dbReference type="Pfam" id="PF01978"/>
    </source>
</evidence>
<dbReference type="CDD" id="cd09124">
    <property type="entry name" value="PLDc_like_TrmB_middle"/>
    <property type="match status" value="1"/>
</dbReference>
<dbReference type="Proteomes" id="UP000249524">
    <property type="component" value="Unassembled WGS sequence"/>
</dbReference>
<dbReference type="InterPro" id="IPR002831">
    <property type="entry name" value="Tscrpt_reg_TrmB_N"/>
</dbReference>
<evidence type="ECO:0000313" key="4">
    <source>
        <dbReference type="Proteomes" id="UP000249524"/>
    </source>
</evidence>
<dbReference type="AlphaFoldDB" id="A0A328BIV9"/>
<feature type="domain" description="Transcription regulator TrmB N-terminal" evidence="1">
    <location>
        <begin position="12"/>
        <end position="76"/>
    </location>
</feature>
<dbReference type="InterPro" id="IPR051797">
    <property type="entry name" value="TrmB-like"/>
</dbReference>
<accession>A0A328BIV9</accession>
<dbReference type="Gene3D" id="1.10.10.10">
    <property type="entry name" value="Winged helix-like DNA-binding domain superfamily/Winged helix DNA-binding domain"/>
    <property type="match status" value="1"/>
</dbReference>
<organism evidence="3 4">
    <name type="scientific">Phenylobacterium kunshanense</name>
    <dbReference type="NCBI Taxonomy" id="1445034"/>
    <lineage>
        <taxon>Bacteria</taxon>
        <taxon>Pseudomonadati</taxon>
        <taxon>Pseudomonadota</taxon>
        <taxon>Alphaproteobacteria</taxon>
        <taxon>Caulobacterales</taxon>
        <taxon>Caulobacteraceae</taxon>
        <taxon>Phenylobacterium</taxon>
    </lineage>
</organism>
<comment type="caution">
    <text evidence="3">The sequence shown here is derived from an EMBL/GenBank/DDBJ whole genome shotgun (WGS) entry which is preliminary data.</text>
</comment>
<dbReference type="InterPro" id="IPR036390">
    <property type="entry name" value="WH_DNA-bd_sf"/>
</dbReference>
<evidence type="ECO:0000313" key="3">
    <source>
        <dbReference type="EMBL" id="RAK66341.1"/>
    </source>
</evidence>
<dbReference type="PANTHER" id="PTHR34293">
    <property type="entry name" value="HTH-TYPE TRANSCRIPTIONAL REGULATOR TRMBL2"/>
    <property type="match status" value="1"/>
</dbReference>
<reference evidence="3 4" key="1">
    <citation type="submission" date="2018-05" db="EMBL/GenBank/DDBJ databases">
        <authorList>
            <person name="Lanie J.A."/>
            <person name="Ng W.-L."/>
            <person name="Kazmierczak K.M."/>
            <person name="Andrzejewski T.M."/>
            <person name="Davidsen T.M."/>
            <person name="Wayne K.J."/>
            <person name="Tettelin H."/>
            <person name="Glass J.I."/>
            <person name="Rusch D."/>
            <person name="Podicherti R."/>
            <person name="Tsui H.-C.T."/>
            <person name="Winkler M.E."/>
        </authorList>
    </citation>
    <scope>NUCLEOTIDE SEQUENCE [LARGE SCALE GENOMIC DNA]</scope>
    <source>
        <strain evidence="3 4">BUT-10</strain>
    </source>
</reference>
<dbReference type="EMBL" id="QFYS01000003">
    <property type="protein sequence ID" value="RAK66341.1"/>
    <property type="molecule type" value="Genomic_DNA"/>
</dbReference>
<name>A0A328BIV9_9CAUL</name>
<evidence type="ECO:0000259" key="2">
    <source>
        <dbReference type="Pfam" id="PF11495"/>
    </source>
</evidence>
<feature type="domain" description="Transcription regulator TrmB C-terminal" evidence="2">
    <location>
        <begin position="110"/>
        <end position="218"/>
    </location>
</feature>
<dbReference type="InterPro" id="IPR021586">
    <property type="entry name" value="Tscrpt_reg_TrmB_C"/>
</dbReference>
<sequence>MTATTPVAALLDLGFTDIEARIFCELTRLGPATGYRLSKAIGKASANTYQALETLAQKGAVIVDEGETRIWRAAPAAELIAALGARFQQRSQSALAALADLKPPAAEARLYAVKTPDQVISRARAMIEAAQEILLFDLFPEPYVALEPDLVRCGARGVRVVGQVYGDGPTRVPAVSQPVAETQLAAWPGRQVTIIADGREHLTALLSRDGQRCRHGVWSDSVYLACLYHSGLAAEIVLGAQARGLTLPFDPSLFGSRPPGLDALTDPAFGD</sequence>
<dbReference type="PANTHER" id="PTHR34293:SF1">
    <property type="entry name" value="HTH-TYPE TRANSCRIPTIONAL REGULATOR TRMBL2"/>
    <property type="match status" value="1"/>
</dbReference>
<dbReference type="InterPro" id="IPR036388">
    <property type="entry name" value="WH-like_DNA-bd_sf"/>
</dbReference>